<keyword evidence="6 9" id="KW-0012">Acyltransferase</keyword>
<feature type="domain" description="Lipoyl-binding" evidence="10">
    <location>
        <begin position="102"/>
        <end position="175"/>
    </location>
</feature>
<dbReference type="NCBIfam" id="NF008814">
    <property type="entry name" value="PRK11854.1"/>
    <property type="match status" value="1"/>
</dbReference>
<dbReference type="GO" id="GO:0005737">
    <property type="term" value="C:cytoplasm"/>
    <property type="evidence" value="ECO:0007669"/>
    <property type="project" value="TreeGrafter"/>
</dbReference>
<evidence type="ECO:0000256" key="6">
    <source>
        <dbReference type="ARBA" id="ARBA00023315"/>
    </source>
</evidence>
<evidence type="ECO:0000259" key="10">
    <source>
        <dbReference type="PROSITE" id="PS50968"/>
    </source>
</evidence>
<dbReference type="PROSITE" id="PS00189">
    <property type="entry name" value="LIPOYL"/>
    <property type="match status" value="3"/>
</dbReference>
<dbReference type="Pfam" id="PF02817">
    <property type="entry name" value="E3_binding"/>
    <property type="match status" value="1"/>
</dbReference>
<dbReference type="SUPFAM" id="SSF47005">
    <property type="entry name" value="Peripheral subunit-binding domain of 2-oxo acid dehydrogenase complex"/>
    <property type="match status" value="1"/>
</dbReference>
<accession>A0AAJ4IAE2</accession>
<evidence type="ECO:0000256" key="1">
    <source>
        <dbReference type="ARBA" id="ARBA00007317"/>
    </source>
</evidence>
<dbReference type="InterPro" id="IPR000089">
    <property type="entry name" value="Biotin_lipoyl"/>
</dbReference>
<keyword evidence="5 9" id="KW-0450">Lipoyl</keyword>
<dbReference type="FunFam" id="3.30.559.10:FF:000004">
    <property type="entry name" value="Acetyltransferase component of pyruvate dehydrogenase complex"/>
    <property type="match status" value="1"/>
</dbReference>
<dbReference type="InterPro" id="IPR023213">
    <property type="entry name" value="CAT-like_dom_sf"/>
</dbReference>
<dbReference type="InterPro" id="IPR036625">
    <property type="entry name" value="E3-bd_dom_sf"/>
</dbReference>
<dbReference type="PROSITE" id="PS51826">
    <property type="entry name" value="PSBD"/>
    <property type="match status" value="1"/>
</dbReference>
<dbReference type="Pfam" id="PF00198">
    <property type="entry name" value="2-oxoacid_dh"/>
    <property type="match status" value="1"/>
</dbReference>
<evidence type="ECO:0000313" key="13">
    <source>
        <dbReference type="Proteomes" id="UP000594435"/>
    </source>
</evidence>
<dbReference type="Proteomes" id="UP000594435">
    <property type="component" value="Chromosome 1"/>
</dbReference>
<evidence type="ECO:0000256" key="4">
    <source>
        <dbReference type="ARBA" id="ARBA00022737"/>
    </source>
</evidence>
<dbReference type="GO" id="GO:0004742">
    <property type="term" value="F:dihydrolipoyllysine-residue acetyltransferase activity"/>
    <property type="evidence" value="ECO:0007669"/>
    <property type="project" value="UniProtKB-UniRule"/>
</dbReference>
<gene>
    <name evidence="12" type="primary">aceF</name>
    <name evidence="12" type="ORF">I3X05_13960</name>
</gene>
<dbReference type="RefSeq" id="WP_337970799.1">
    <property type="nucleotide sequence ID" value="NZ_CP065217.1"/>
</dbReference>
<dbReference type="Gene3D" id="2.40.50.100">
    <property type="match status" value="3"/>
</dbReference>
<protein>
    <recommendedName>
        <fullName evidence="9">Acetyltransferase component of pyruvate dehydrogenase complex</fullName>
        <ecNumber evidence="9">2.3.1.12</ecNumber>
    </recommendedName>
</protein>
<dbReference type="Pfam" id="PF00364">
    <property type="entry name" value="Biotin_lipoyl"/>
    <property type="match status" value="3"/>
</dbReference>
<dbReference type="InterPro" id="IPR006256">
    <property type="entry name" value="AcTrfase_Pyrv_DH_cplx"/>
</dbReference>
<sequence length="633" mass="65585">MAIEINVPDIGADEVEVTEILVSVGDKVEEEQSLITVEGDKASMEVPASQAGIVKEIKVVAGDKVTTGSLIMVFEVEGAAAAAPAPAAEAAPVAAPAAASELKEVCVPDIGGDEVEVTEIMVAVGDSIAEEQSLLTVEGDKASMEVPAPFAGTLKEIKVAAGDKVSTGSLVMIFEVAGSGAAAPAPVAAAAPAAAPAVSVAGTPERKEVNVPDIGGDEVEVTEIMVAVGDTVSEEQSLITVEGDKASMEVPAPFAGTVKEIKVAAGDKVSTGSLIMVFEVAGTPVAGAAPVAAAAPAQAAAPKAEAAKPAAAPAAIEFEENNEYAHASPVVRRLAREFGVNLSKVKGSGRKSRILKEDVQNYVKEALKRLESGAASAASGKGDGAALGLLPWPKVDFSKFGETEIQPLSRIKKISGANLHRNWVMIPHVTQWDNADITELEAFRKEQNAIEAKKDSGMKITPLVFIMKAVAKALEAFPAFNSSLSEDGESLILKKYVNVGIAVDTPNGLVVPVFKDVNKKGIYELSEELAVVSKKARAGKLTAADMQGGCFTISSLGGIGGTAFTPIVNAPEVGILGVSKSEIKPVWNGKEFAPRLQLPLSLSYDHRVIDGAEGARFITYLNECLSDIRRLVL</sequence>
<evidence type="ECO:0000256" key="7">
    <source>
        <dbReference type="ARBA" id="ARBA00025211"/>
    </source>
</evidence>
<dbReference type="Gene3D" id="3.30.559.10">
    <property type="entry name" value="Chloramphenicol acetyltransferase-like domain"/>
    <property type="match status" value="1"/>
</dbReference>
<feature type="domain" description="Lipoyl-binding" evidence="10">
    <location>
        <begin position="2"/>
        <end position="75"/>
    </location>
</feature>
<evidence type="ECO:0000256" key="9">
    <source>
        <dbReference type="RuleBase" id="RU361137"/>
    </source>
</evidence>
<dbReference type="GO" id="GO:0045254">
    <property type="term" value="C:pyruvate dehydrogenase complex"/>
    <property type="evidence" value="ECO:0007669"/>
    <property type="project" value="UniProtKB-UniRule"/>
</dbReference>
<evidence type="ECO:0000313" key="12">
    <source>
        <dbReference type="EMBL" id="QPL53087.1"/>
    </source>
</evidence>
<dbReference type="InterPro" id="IPR050743">
    <property type="entry name" value="2-oxoacid_DH_E2_comp"/>
</dbReference>
<dbReference type="GO" id="GO:0006086">
    <property type="term" value="P:pyruvate decarboxylation to acetyl-CoA"/>
    <property type="evidence" value="ECO:0007669"/>
    <property type="project" value="UniProtKB-UniRule"/>
</dbReference>
<dbReference type="CDD" id="cd06849">
    <property type="entry name" value="lipoyl_domain"/>
    <property type="match status" value="3"/>
</dbReference>
<feature type="domain" description="Lipoyl-binding" evidence="10">
    <location>
        <begin position="206"/>
        <end position="279"/>
    </location>
</feature>
<feature type="domain" description="Peripheral subunit-binding (PSBD)" evidence="11">
    <location>
        <begin position="326"/>
        <end position="363"/>
    </location>
</feature>
<dbReference type="PANTHER" id="PTHR43178">
    <property type="entry name" value="DIHYDROLIPOAMIDE ACETYLTRANSFERASE COMPONENT OF PYRUVATE DEHYDROGENASE COMPLEX"/>
    <property type="match status" value="1"/>
</dbReference>
<evidence type="ECO:0000256" key="5">
    <source>
        <dbReference type="ARBA" id="ARBA00022823"/>
    </source>
</evidence>
<dbReference type="PROSITE" id="PS50968">
    <property type="entry name" value="BIOTINYL_LIPOYL"/>
    <property type="match status" value="3"/>
</dbReference>
<dbReference type="FunFam" id="4.10.320.10:FF:000003">
    <property type="entry name" value="Acetyltransferase component of pyruvate dehydrogenase complex"/>
    <property type="match status" value="1"/>
</dbReference>
<keyword evidence="12" id="KW-0670">Pyruvate</keyword>
<dbReference type="SUPFAM" id="SSF51230">
    <property type="entry name" value="Single hybrid motif"/>
    <property type="match status" value="3"/>
</dbReference>
<evidence type="ECO:0000256" key="3">
    <source>
        <dbReference type="ARBA" id="ARBA00022679"/>
    </source>
</evidence>
<dbReference type="InterPro" id="IPR004167">
    <property type="entry name" value="PSBD"/>
</dbReference>
<proteinExistence type="inferred from homology"/>
<comment type="subunit">
    <text evidence="2 9">Forms a 24-polypeptide structural core with octahedral symmetry.</text>
</comment>
<keyword evidence="4" id="KW-0677">Repeat</keyword>
<evidence type="ECO:0000259" key="11">
    <source>
        <dbReference type="PROSITE" id="PS51826"/>
    </source>
</evidence>
<organism evidence="12 13">
    <name type="scientific">Vibrio navarrensis</name>
    <dbReference type="NCBI Taxonomy" id="29495"/>
    <lineage>
        <taxon>Bacteria</taxon>
        <taxon>Pseudomonadati</taxon>
        <taxon>Pseudomonadota</taxon>
        <taxon>Gammaproteobacteria</taxon>
        <taxon>Vibrionales</taxon>
        <taxon>Vibrionaceae</taxon>
        <taxon>Vibrio</taxon>
    </lineage>
</organism>
<evidence type="ECO:0000256" key="2">
    <source>
        <dbReference type="ARBA" id="ARBA00011484"/>
    </source>
</evidence>
<dbReference type="GO" id="GO:0031405">
    <property type="term" value="F:lipoic acid binding"/>
    <property type="evidence" value="ECO:0007669"/>
    <property type="project" value="TreeGrafter"/>
</dbReference>
<comment type="function">
    <text evidence="7">The pyruvate dehydrogenase complex catalyzes the overall conversion of pyruvate to acetyl-CoA and CO(2). It contains multiple copies of three enzymatic components: pyruvate dehydrogenase (E1), dihydrolipoamide acetyltransferase (E2) and lipoamide dehydrogenase (E3).</text>
</comment>
<dbReference type="InterPro" id="IPR003016">
    <property type="entry name" value="2-oxoA_DH_lipoyl-BS"/>
</dbReference>
<reference evidence="12 13" key="1">
    <citation type="submission" date="2020-11" db="EMBL/GenBank/DDBJ databases">
        <title>Complete and Circularized Genome Assembly of a human isolate of Vibrio navarrensis biotype pommerensis with MiSeq and MinION Sequence Data.</title>
        <authorList>
            <person name="Schwartz K."/>
            <person name="Borowiak M."/>
            <person name="Deneke C."/>
            <person name="Balau V."/>
            <person name="Metelmann C."/>
            <person name="Strauch E."/>
        </authorList>
    </citation>
    <scope>NUCLEOTIDE SEQUENCE [LARGE SCALE GENOMIC DNA]</scope>
    <source>
        <strain evidence="12 13">20-VB00237</strain>
    </source>
</reference>
<comment type="catalytic activity">
    <reaction evidence="8 9">
        <text>N(6)-[(R)-dihydrolipoyl]-L-lysyl-[protein] + acetyl-CoA = N(6)-[(R)-S(8)-acetyldihydrolipoyl]-L-lysyl-[protein] + CoA</text>
        <dbReference type="Rhea" id="RHEA:17017"/>
        <dbReference type="Rhea" id="RHEA-COMP:10475"/>
        <dbReference type="Rhea" id="RHEA-COMP:10478"/>
        <dbReference type="ChEBI" id="CHEBI:57287"/>
        <dbReference type="ChEBI" id="CHEBI:57288"/>
        <dbReference type="ChEBI" id="CHEBI:83100"/>
        <dbReference type="ChEBI" id="CHEBI:83111"/>
        <dbReference type="EC" id="2.3.1.12"/>
    </reaction>
</comment>
<keyword evidence="3 9" id="KW-0808">Transferase</keyword>
<dbReference type="EC" id="2.3.1.12" evidence="9"/>
<dbReference type="NCBIfam" id="TIGR01348">
    <property type="entry name" value="PDHac_trf_long"/>
    <property type="match status" value="1"/>
</dbReference>
<dbReference type="InterPro" id="IPR011053">
    <property type="entry name" value="Single_hybrid_motif"/>
</dbReference>
<comment type="cofactor">
    <cofactor evidence="9">
        <name>(R)-lipoate</name>
        <dbReference type="ChEBI" id="CHEBI:83088"/>
    </cofactor>
    <text evidence="9">Binds 3 lipoyl cofactors covalently.</text>
</comment>
<dbReference type="PANTHER" id="PTHR43178:SF2">
    <property type="entry name" value="DIHYDROLIPOYLLYSINE-RESIDUE ACETYLTRANSFERASE COMPONENT OF PYRUVATE DEHYDROGENASE COMPLEX"/>
    <property type="match status" value="1"/>
</dbReference>
<dbReference type="SUPFAM" id="SSF52777">
    <property type="entry name" value="CoA-dependent acyltransferases"/>
    <property type="match status" value="1"/>
</dbReference>
<comment type="similarity">
    <text evidence="1 9">Belongs to the 2-oxoacid dehydrogenase family.</text>
</comment>
<dbReference type="EMBL" id="CP065217">
    <property type="protein sequence ID" value="QPL53087.1"/>
    <property type="molecule type" value="Genomic_DNA"/>
</dbReference>
<evidence type="ECO:0000256" key="8">
    <source>
        <dbReference type="ARBA" id="ARBA00048370"/>
    </source>
</evidence>
<name>A0AAJ4IAE2_9VIBR</name>
<dbReference type="FunFam" id="2.40.50.100:FF:000009">
    <property type="entry name" value="Acetyltransferase component of pyruvate dehydrogenase complex"/>
    <property type="match status" value="3"/>
</dbReference>
<dbReference type="Gene3D" id="4.10.320.10">
    <property type="entry name" value="E3-binding domain"/>
    <property type="match status" value="1"/>
</dbReference>
<dbReference type="AlphaFoldDB" id="A0AAJ4IAE2"/>
<dbReference type="InterPro" id="IPR001078">
    <property type="entry name" value="2-oxoacid_DH_actylTfrase"/>
</dbReference>